<dbReference type="EMBL" id="JABWDU010000005">
    <property type="protein sequence ID" value="NVD41312.1"/>
    <property type="molecule type" value="Genomic_DNA"/>
</dbReference>
<dbReference type="RefSeq" id="WP_176354743.1">
    <property type="nucleotide sequence ID" value="NZ_JABWDU010000005.1"/>
</dbReference>
<name>A0A7Y6UPJ8_9HYPH</name>
<protein>
    <submittedName>
        <fullName evidence="1">Uncharacterized protein</fullName>
    </submittedName>
</protein>
<dbReference type="AlphaFoldDB" id="A0A7Y6UPJ8"/>
<keyword evidence="2" id="KW-1185">Reference proteome</keyword>
<evidence type="ECO:0000313" key="1">
    <source>
        <dbReference type="EMBL" id="NVD41312.1"/>
    </source>
</evidence>
<gene>
    <name evidence="1" type="ORF">HT585_20765</name>
</gene>
<proteinExistence type="predicted"/>
<accession>A0A7Y6UPJ8</accession>
<sequence>MPQRKKMKASEVKDFVDEMIAAGCDICAVGRYTYVAGDMQPSNADLNEVARISEKYGDEDALRQEITDYLWSIGRYIELASEATWHKPSAPH</sequence>
<evidence type="ECO:0000313" key="2">
    <source>
        <dbReference type="Proteomes" id="UP000520198"/>
    </source>
</evidence>
<dbReference type="Proteomes" id="UP000520198">
    <property type="component" value="Unassembled WGS sequence"/>
</dbReference>
<organism evidence="1 2">
    <name type="scientific">Ensifer oleiphilus</name>
    <dbReference type="NCBI Taxonomy" id="2742698"/>
    <lineage>
        <taxon>Bacteria</taxon>
        <taxon>Pseudomonadati</taxon>
        <taxon>Pseudomonadota</taxon>
        <taxon>Alphaproteobacteria</taxon>
        <taxon>Hyphomicrobiales</taxon>
        <taxon>Rhizobiaceae</taxon>
        <taxon>Sinorhizobium/Ensifer group</taxon>
        <taxon>Ensifer</taxon>
    </lineage>
</organism>
<reference evidence="1 2" key="1">
    <citation type="submission" date="2020-06" db="EMBL/GenBank/DDBJ databases">
        <authorList>
            <person name="Grouzdev D.S."/>
        </authorList>
    </citation>
    <scope>NUCLEOTIDE SEQUENCE [LARGE SCALE GENOMIC DNA]</scope>
    <source>
        <strain evidence="1 2">HO-A22</strain>
    </source>
</reference>
<comment type="caution">
    <text evidence="1">The sequence shown here is derived from an EMBL/GenBank/DDBJ whole genome shotgun (WGS) entry which is preliminary data.</text>
</comment>